<evidence type="ECO:0000313" key="4">
    <source>
        <dbReference type="EMBL" id="RLN59358.1"/>
    </source>
</evidence>
<dbReference type="Proteomes" id="UP000284657">
    <property type="component" value="Unassembled WGS sequence"/>
</dbReference>
<evidence type="ECO:0000313" key="5">
    <source>
        <dbReference type="Proteomes" id="UP000277300"/>
    </source>
</evidence>
<accession>A0A3F2RKR6</accession>
<name>A0A3F2RKR6_9STRA</name>
<reference evidence="5 6" key="1">
    <citation type="submission" date="2018-07" db="EMBL/GenBank/DDBJ databases">
        <title>Genome sequencing of oomycete isolates from Chile give support for New Zealand origin for Phytophthora kernoviae and make available the first Nothophytophthora sp. genome.</title>
        <authorList>
            <person name="Studholme D.J."/>
            <person name="Sanfuentes E."/>
            <person name="Panda P."/>
            <person name="Hill R."/>
            <person name="Sambles C."/>
            <person name="Grant M."/>
            <person name="Williams N.M."/>
            <person name="Mcdougal R.L."/>
        </authorList>
    </citation>
    <scope>NUCLEOTIDE SEQUENCE [LARGE SCALE GENOMIC DNA]</scope>
    <source>
        <strain evidence="4">Chile6</strain>
        <strain evidence="3">Chile7</strain>
    </source>
</reference>
<evidence type="ECO:0000313" key="3">
    <source>
        <dbReference type="EMBL" id="RLN55214.1"/>
    </source>
</evidence>
<dbReference type="InterPro" id="IPR010095">
    <property type="entry name" value="Cas12f1-like_TNB"/>
</dbReference>
<dbReference type="Proteomes" id="UP000277300">
    <property type="component" value="Unassembled WGS sequence"/>
</dbReference>
<dbReference type="Pfam" id="PF07282">
    <property type="entry name" value="Cas12f1-like_TNB"/>
    <property type="match status" value="1"/>
</dbReference>
<evidence type="ECO:0000256" key="1">
    <source>
        <dbReference type="ARBA" id="ARBA00023125"/>
    </source>
</evidence>
<dbReference type="EMBL" id="MBAD02001390">
    <property type="protein sequence ID" value="RLN55214.1"/>
    <property type="molecule type" value="Genomic_DNA"/>
</dbReference>
<dbReference type="GO" id="GO:0003677">
    <property type="term" value="F:DNA binding"/>
    <property type="evidence" value="ECO:0007669"/>
    <property type="project" value="UniProtKB-KW"/>
</dbReference>
<dbReference type="EMBL" id="MBDO02000227">
    <property type="protein sequence ID" value="RLN59358.1"/>
    <property type="molecule type" value="Genomic_DNA"/>
</dbReference>
<evidence type="ECO:0000313" key="6">
    <source>
        <dbReference type="Proteomes" id="UP000284657"/>
    </source>
</evidence>
<evidence type="ECO:0000259" key="2">
    <source>
        <dbReference type="Pfam" id="PF07282"/>
    </source>
</evidence>
<keyword evidence="1" id="KW-0238">DNA-binding</keyword>
<proteinExistence type="predicted"/>
<feature type="domain" description="Cas12f1-like TNB" evidence="2">
    <location>
        <begin position="21"/>
        <end position="86"/>
    </location>
</feature>
<dbReference type="OrthoDB" id="102159at2759"/>
<comment type="caution">
    <text evidence="4">The sequence shown here is derived from an EMBL/GenBank/DDBJ whole genome shotgun (WGS) entry which is preliminary data.</text>
</comment>
<gene>
    <name evidence="3" type="ORF">BBJ29_006113</name>
    <name evidence="4" type="ORF">BBP00_00006548</name>
</gene>
<organism evidence="4 5">
    <name type="scientific">Phytophthora kernoviae</name>
    <dbReference type="NCBI Taxonomy" id="325452"/>
    <lineage>
        <taxon>Eukaryota</taxon>
        <taxon>Sar</taxon>
        <taxon>Stramenopiles</taxon>
        <taxon>Oomycota</taxon>
        <taxon>Peronosporomycetes</taxon>
        <taxon>Peronosporales</taxon>
        <taxon>Peronosporaceae</taxon>
        <taxon>Phytophthora</taxon>
    </lineage>
</organism>
<protein>
    <recommendedName>
        <fullName evidence="2">Cas12f1-like TNB domain-containing protein</fullName>
    </recommendedName>
</protein>
<dbReference type="AlphaFoldDB" id="A0A3F2RKR6"/>
<sequence length="90" mass="10089">MKSKLALLENKSKIKGAARLHFKFKMLLKYKMDRVGGRVVECEEEYTSKTYSSCGGIKNDLGGSSTYKCSFYHAVHDRDASAAKNMQMLG</sequence>